<feature type="repeat" description="ANK" evidence="1">
    <location>
        <begin position="323"/>
        <end position="351"/>
    </location>
</feature>
<dbReference type="PATRIC" id="fig|907348.3.peg.1319"/>
<evidence type="ECO:0000313" key="2">
    <source>
        <dbReference type="EMBL" id="EIC01995.1"/>
    </source>
</evidence>
<comment type="caution">
    <text evidence="2">The sequence shown here is derived from an EMBL/GenBank/DDBJ whole genome shotgun (WGS) entry which is preliminary data.</text>
</comment>
<evidence type="ECO:0000256" key="1">
    <source>
        <dbReference type="PROSITE-ProRule" id="PRU00023"/>
    </source>
</evidence>
<dbReference type="InterPro" id="IPR002110">
    <property type="entry name" value="Ankyrin_rpt"/>
</dbReference>
<evidence type="ECO:0000313" key="3">
    <source>
        <dbReference type="Proteomes" id="UP000003571"/>
    </source>
</evidence>
<dbReference type="Proteomes" id="UP000003571">
    <property type="component" value="Unassembled WGS sequence"/>
</dbReference>
<sequence length="470" mass="52297">MTEFDSIKAQTVAFLCGSIFREHIYKNRDDAQMEAFFAQAEESAPDSGKFYGAWFRAFVAVARNDGKKSCDNFLGALEALSSIKDASALSDDLPAFLQQGFAFFMYIGDEESARKFWTEGAMRGFFAKPDTESFFRKLFAKFNAKEQFWVQFQPDMFVDEVKARTKAKSDYKKSAETDDALLKSINDADEAAFIAAAAGCDFSKRLINGVSPLYYAIQRKGTIKSGAGKFTDDIVQIQAESMVAKLDLDKLPEEMRNKQILEIFHQMRSTYEKSGLGKIMFGAFFGEDDELPQKSDALAGIIKRLVELTPDVDSFSKDTGNRTATNALLLAAEIGDEETVRLLVEKGADVDKPLGFAKFGMRYKDGTSISTDIPNSAVYRMISFSQFGVLRQYLERFPAKAKRAMTAKTAKCDITPLVYFILSTLYASKDEESYGRNKKLVDEFLPIFTGAGAVINENTAFGSAEKLLGL</sequence>
<dbReference type="InterPro" id="IPR036770">
    <property type="entry name" value="Ankyrin_rpt-contain_sf"/>
</dbReference>
<dbReference type="RefSeq" id="WP_002703973.1">
    <property type="nucleotide sequence ID" value="NZ_AGRW01000044.1"/>
</dbReference>
<name>H7EKA8_9SPIR</name>
<dbReference type="Pfam" id="PF00023">
    <property type="entry name" value="Ank"/>
    <property type="match status" value="1"/>
</dbReference>
<dbReference type="AlphaFoldDB" id="H7EKA8"/>
<dbReference type="EMBL" id="AGRW01000044">
    <property type="protein sequence ID" value="EIC01995.1"/>
    <property type="molecule type" value="Genomic_DNA"/>
</dbReference>
<protein>
    <submittedName>
        <fullName evidence="2">Uncharacterized protein</fullName>
    </submittedName>
</protein>
<dbReference type="SUPFAM" id="SSF48403">
    <property type="entry name" value="Ankyrin repeat"/>
    <property type="match status" value="1"/>
</dbReference>
<dbReference type="PROSITE" id="PS50297">
    <property type="entry name" value="ANK_REP_REGION"/>
    <property type="match status" value="1"/>
</dbReference>
<keyword evidence="1" id="KW-0040">ANK repeat</keyword>
<accession>H7EKA8</accession>
<proteinExistence type="predicted"/>
<organism evidence="2 3">
    <name type="scientific">Treponema saccharophilum DSM 2985</name>
    <dbReference type="NCBI Taxonomy" id="907348"/>
    <lineage>
        <taxon>Bacteria</taxon>
        <taxon>Pseudomonadati</taxon>
        <taxon>Spirochaetota</taxon>
        <taxon>Spirochaetia</taxon>
        <taxon>Spirochaetales</taxon>
        <taxon>Treponemataceae</taxon>
        <taxon>Treponema</taxon>
    </lineage>
</organism>
<gene>
    <name evidence="2" type="ORF">TresaDRAFT_1747</name>
</gene>
<dbReference type="OrthoDB" id="360191at2"/>
<keyword evidence="3" id="KW-1185">Reference proteome</keyword>
<dbReference type="Gene3D" id="1.25.40.20">
    <property type="entry name" value="Ankyrin repeat-containing domain"/>
    <property type="match status" value="1"/>
</dbReference>
<dbReference type="PROSITE" id="PS50088">
    <property type="entry name" value="ANK_REPEAT"/>
    <property type="match status" value="1"/>
</dbReference>
<reference evidence="2 3" key="1">
    <citation type="submission" date="2011-09" db="EMBL/GenBank/DDBJ databases">
        <title>The draft genome of Treponema saccharophilum DSM 2985.</title>
        <authorList>
            <consortium name="US DOE Joint Genome Institute (JGI-PGF)"/>
            <person name="Lucas S."/>
            <person name="Copeland A."/>
            <person name="Lapidus A."/>
            <person name="Glavina del Rio T."/>
            <person name="Dalin E."/>
            <person name="Tice H."/>
            <person name="Bruce D."/>
            <person name="Goodwin L."/>
            <person name="Pitluck S."/>
            <person name="Peters L."/>
            <person name="Kyrpides N."/>
            <person name="Mavromatis K."/>
            <person name="Ivanova N."/>
            <person name="Markowitz V."/>
            <person name="Cheng J.-F."/>
            <person name="Hugenholtz P."/>
            <person name="Woyke T."/>
            <person name="Wu D."/>
            <person name="Gronow S."/>
            <person name="Wellnitz S."/>
            <person name="Brambilla E."/>
            <person name="Klenk H.-P."/>
            <person name="Eisen J.A."/>
        </authorList>
    </citation>
    <scope>NUCLEOTIDE SEQUENCE [LARGE SCALE GENOMIC DNA]</scope>
    <source>
        <strain evidence="2 3">DSM 2985</strain>
    </source>
</reference>